<dbReference type="EMBL" id="JAAGAB010000001">
    <property type="protein sequence ID" value="NDU99677.1"/>
    <property type="molecule type" value="Genomic_DNA"/>
</dbReference>
<proteinExistence type="inferred from homology"/>
<dbReference type="GO" id="GO:0046487">
    <property type="term" value="P:glyoxylate metabolic process"/>
    <property type="evidence" value="ECO:0007669"/>
    <property type="project" value="TreeGrafter"/>
</dbReference>
<evidence type="ECO:0000256" key="1">
    <source>
        <dbReference type="ARBA" id="ARBA00023235"/>
    </source>
</evidence>
<dbReference type="GO" id="GO:0008903">
    <property type="term" value="F:hydroxypyruvate isomerase activity"/>
    <property type="evidence" value="ECO:0007669"/>
    <property type="project" value="TreeGrafter"/>
</dbReference>
<feature type="domain" description="Xylose isomerase-like TIM barrel" evidence="3">
    <location>
        <begin position="23"/>
        <end position="247"/>
    </location>
</feature>
<protein>
    <submittedName>
        <fullName evidence="4">TIM barrel protein</fullName>
    </submittedName>
</protein>
<dbReference type="InterPro" id="IPR013022">
    <property type="entry name" value="Xyl_isomerase-like_TIM-brl"/>
</dbReference>
<comment type="similarity">
    <text evidence="2">Belongs to the hyi family.</text>
</comment>
<accession>A0A6B2JNR4</accession>
<gene>
    <name evidence="4" type="ORF">GZA08_01655</name>
</gene>
<dbReference type="PANTHER" id="PTHR43489">
    <property type="entry name" value="ISOMERASE"/>
    <property type="match status" value="1"/>
</dbReference>
<sequence>MPRFAACLASLWPGLSLTEAAGRAADAGFDAVEVTDPYSAPIPELAEELRLRGLAVSAIACPPPNYTGGQRGFAAVPGLEVRFKGDLRRALRYVKALGAQNLILMAGEAEGEAARQTLLANLAHAREQPTGTRLLIRPVSPRRHPGAMLGDLGLAEEVVRQVGPEKLGLVFDAWHIHEMTGDVAGTWARLHPLVGHVQVAGYPGGHEPAGGEIDYPAFFAQMDESGYKGWVTGNYRPGGTVEAGLGWRAARGG</sequence>
<dbReference type="Proteomes" id="UP000474757">
    <property type="component" value="Unassembled WGS sequence"/>
</dbReference>
<dbReference type="InterPro" id="IPR026040">
    <property type="entry name" value="HyI-like"/>
</dbReference>
<dbReference type="RefSeq" id="WP_163889370.1">
    <property type="nucleotide sequence ID" value="NZ_JAAFYS010000001.1"/>
</dbReference>
<dbReference type="Pfam" id="PF01261">
    <property type="entry name" value="AP_endonuc_2"/>
    <property type="match status" value="1"/>
</dbReference>
<keyword evidence="1 2" id="KW-0413">Isomerase</keyword>
<keyword evidence="5" id="KW-1185">Reference proteome</keyword>
<dbReference type="PIRSF" id="PIRSF006241">
    <property type="entry name" value="HyI"/>
    <property type="match status" value="1"/>
</dbReference>
<evidence type="ECO:0000313" key="4">
    <source>
        <dbReference type="EMBL" id="NDU99677.1"/>
    </source>
</evidence>
<evidence type="ECO:0000313" key="5">
    <source>
        <dbReference type="Proteomes" id="UP000474757"/>
    </source>
</evidence>
<dbReference type="InterPro" id="IPR050417">
    <property type="entry name" value="Sugar_Epim/Isomerase"/>
</dbReference>
<organism evidence="4 5">
    <name type="scientific">Pseudoroseicyclus tamaricis</name>
    <dbReference type="NCBI Taxonomy" id="2705421"/>
    <lineage>
        <taxon>Bacteria</taxon>
        <taxon>Pseudomonadati</taxon>
        <taxon>Pseudomonadota</taxon>
        <taxon>Alphaproteobacteria</taxon>
        <taxon>Rhodobacterales</taxon>
        <taxon>Paracoccaceae</taxon>
        <taxon>Pseudoroseicyclus</taxon>
    </lineage>
</organism>
<dbReference type="AlphaFoldDB" id="A0A6B2JNR4"/>
<dbReference type="Gene3D" id="3.20.20.150">
    <property type="entry name" value="Divalent-metal-dependent TIM barrel enzymes"/>
    <property type="match status" value="1"/>
</dbReference>
<evidence type="ECO:0000259" key="3">
    <source>
        <dbReference type="Pfam" id="PF01261"/>
    </source>
</evidence>
<reference evidence="4 5" key="1">
    <citation type="submission" date="2020-02" db="EMBL/GenBank/DDBJ databases">
        <title>Pseudoroseicyclus tamarix, sp. nov., isolated from offshore sediment of a Tamarix chinensis forest.</title>
        <authorList>
            <person name="Gai Y."/>
        </authorList>
    </citation>
    <scope>NUCLEOTIDE SEQUENCE [LARGE SCALE GENOMIC DNA]</scope>
    <source>
        <strain evidence="4 5">CLL3-39</strain>
    </source>
</reference>
<comment type="caution">
    <text evidence="4">The sequence shown here is derived from an EMBL/GenBank/DDBJ whole genome shotgun (WGS) entry which is preliminary data.</text>
</comment>
<dbReference type="InterPro" id="IPR036237">
    <property type="entry name" value="Xyl_isomerase-like_sf"/>
</dbReference>
<evidence type="ECO:0000256" key="2">
    <source>
        <dbReference type="PIRNR" id="PIRNR006241"/>
    </source>
</evidence>
<name>A0A6B2JNR4_9RHOB</name>
<dbReference type="SUPFAM" id="SSF51658">
    <property type="entry name" value="Xylose isomerase-like"/>
    <property type="match status" value="1"/>
</dbReference>
<dbReference type="PANTHER" id="PTHR43489:SF6">
    <property type="entry name" value="HYDROXYPYRUVATE ISOMERASE-RELATED"/>
    <property type="match status" value="1"/>
</dbReference>